<evidence type="ECO:0000313" key="3">
    <source>
        <dbReference type="EMBL" id="KAE8318387.1"/>
    </source>
</evidence>
<evidence type="ECO:0000259" key="2">
    <source>
        <dbReference type="Pfam" id="PF25438"/>
    </source>
</evidence>
<proteinExistence type="predicted"/>
<dbReference type="EMBL" id="ML738297">
    <property type="protein sequence ID" value="KAE8318387.1"/>
    <property type="molecule type" value="Genomic_DNA"/>
</dbReference>
<evidence type="ECO:0000313" key="4">
    <source>
        <dbReference type="Proteomes" id="UP000325433"/>
    </source>
</evidence>
<organism evidence="3 4">
    <name type="scientific">Aspergillus transmontanensis</name>
    <dbReference type="NCBI Taxonomy" id="1034304"/>
    <lineage>
        <taxon>Eukaryota</taxon>
        <taxon>Fungi</taxon>
        <taxon>Dikarya</taxon>
        <taxon>Ascomycota</taxon>
        <taxon>Pezizomycotina</taxon>
        <taxon>Eurotiomycetes</taxon>
        <taxon>Eurotiomycetidae</taxon>
        <taxon>Eurotiales</taxon>
        <taxon>Aspergillaceae</taxon>
        <taxon>Aspergillus</taxon>
        <taxon>Aspergillus subgen. Circumdati</taxon>
    </lineage>
</organism>
<dbReference type="Pfam" id="PF25438">
    <property type="entry name" value="DUF7896"/>
    <property type="match status" value="1"/>
</dbReference>
<evidence type="ECO:0000256" key="1">
    <source>
        <dbReference type="SAM" id="MobiDB-lite"/>
    </source>
</evidence>
<name>A0A5N6WC04_9EURO</name>
<keyword evidence="4" id="KW-1185">Reference proteome</keyword>
<feature type="region of interest" description="Disordered" evidence="1">
    <location>
        <begin position="105"/>
        <end position="128"/>
    </location>
</feature>
<dbReference type="InterPro" id="IPR057218">
    <property type="entry name" value="DUF7896"/>
</dbReference>
<dbReference type="Proteomes" id="UP000325433">
    <property type="component" value="Unassembled WGS sequence"/>
</dbReference>
<sequence>MYMSNMVFREGQCLNYLICIAMELAFSKCAVSLDPDTRRMLRFPSVASHASGISHPPGSGNRTRPTILASVLSDELIRRVNDWVDGASMQESSFSLENCTSHRSQQSLPISKSPVQQSSHLGGSNTKENMNEVHEANKNTEESHPVLQKSWVCVDISPDKTALANCRACHKGRRYDSIYGALTLTLADGAKAKTAGNWR</sequence>
<accession>A0A5N6WC04</accession>
<dbReference type="AlphaFoldDB" id="A0A5N6WC04"/>
<feature type="domain" description="DUF7896" evidence="2">
    <location>
        <begin position="148"/>
        <end position="181"/>
    </location>
</feature>
<protein>
    <recommendedName>
        <fullName evidence="2">DUF7896 domain-containing protein</fullName>
    </recommendedName>
</protein>
<reference evidence="4" key="1">
    <citation type="submission" date="2019-04" db="EMBL/GenBank/DDBJ databases">
        <title>Friends and foes A comparative genomics studyof 23 Aspergillus species from section Flavi.</title>
        <authorList>
            <consortium name="DOE Joint Genome Institute"/>
            <person name="Kjaerbolling I."/>
            <person name="Vesth T."/>
            <person name="Frisvad J.C."/>
            <person name="Nybo J.L."/>
            <person name="Theobald S."/>
            <person name="Kildgaard S."/>
            <person name="Isbrandt T."/>
            <person name="Kuo A."/>
            <person name="Sato A."/>
            <person name="Lyhne E.K."/>
            <person name="Kogle M.E."/>
            <person name="Wiebenga A."/>
            <person name="Kun R.S."/>
            <person name="Lubbers R.J."/>
            <person name="Makela M.R."/>
            <person name="Barry K."/>
            <person name="Chovatia M."/>
            <person name="Clum A."/>
            <person name="Daum C."/>
            <person name="Haridas S."/>
            <person name="He G."/>
            <person name="LaButti K."/>
            <person name="Lipzen A."/>
            <person name="Mondo S."/>
            <person name="Riley R."/>
            <person name="Salamov A."/>
            <person name="Simmons B.A."/>
            <person name="Magnuson J.K."/>
            <person name="Henrissat B."/>
            <person name="Mortensen U.H."/>
            <person name="Larsen T.O."/>
            <person name="Devries R.P."/>
            <person name="Grigoriev I.V."/>
            <person name="Machida M."/>
            <person name="Baker S.E."/>
            <person name="Andersen M.R."/>
        </authorList>
    </citation>
    <scope>NUCLEOTIDE SEQUENCE [LARGE SCALE GENOMIC DNA]</scope>
    <source>
        <strain evidence="4">CBS 130015</strain>
    </source>
</reference>
<gene>
    <name evidence="3" type="ORF">BDV41DRAFT_375159</name>
</gene>